<comment type="catalytic activity">
    <reaction evidence="8">
        <text>L-ornithine + H(+) = putrescine + CO2</text>
        <dbReference type="Rhea" id="RHEA:22964"/>
        <dbReference type="ChEBI" id="CHEBI:15378"/>
        <dbReference type="ChEBI" id="CHEBI:16526"/>
        <dbReference type="ChEBI" id="CHEBI:46911"/>
        <dbReference type="ChEBI" id="CHEBI:326268"/>
        <dbReference type="EC" id="4.1.1.17"/>
    </reaction>
</comment>
<accession>A0A0D2LS43</accession>
<dbReference type="PRINTS" id="PR01182">
    <property type="entry name" value="ORNDCRBXLASE"/>
</dbReference>
<keyword evidence="3" id="KW-0663">Pyridoxal phosphate</keyword>
<comment type="pathway">
    <text evidence="5">Amine and polyamine biosynthesis; putrescine biosynthesis via L-ornithine pathway; putrescine from L-ornithine: step 1/1.</text>
</comment>
<dbReference type="Gene3D" id="3.20.20.10">
    <property type="entry name" value="Alanine racemase"/>
    <property type="match status" value="1"/>
</dbReference>
<dbReference type="Pfam" id="PF02784">
    <property type="entry name" value="Orn_Arg_deC_N"/>
    <property type="match status" value="1"/>
</dbReference>
<evidence type="ECO:0000256" key="7">
    <source>
        <dbReference type="ARBA" id="ARBA00046672"/>
    </source>
</evidence>
<dbReference type="PANTHER" id="PTHR11482:SF6">
    <property type="entry name" value="ORNITHINE DECARBOXYLASE 1-RELATED"/>
    <property type="match status" value="1"/>
</dbReference>
<dbReference type="AlphaFoldDB" id="A0A0D2LS43"/>
<evidence type="ECO:0000256" key="2">
    <source>
        <dbReference type="ARBA" id="ARBA00008872"/>
    </source>
</evidence>
<dbReference type="InterPro" id="IPR002433">
    <property type="entry name" value="Orn_de-COase"/>
</dbReference>
<evidence type="ECO:0000256" key="8">
    <source>
        <dbReference type="ARBA" id="ARBA00049127"/>
    </source>
</evidence>
<dbReference type="GO" id="GO:0005737">
    <property type="term" value="C:cytoplasm"/>
    <property type="evidence" value="ECO:0007669"/>
    <property type="project" value="TreeGrafter"/>
</dbReference>
<comment type="subunit">
    <text evidence="7">Homodimer. Only the dimer is catalytically active, as the active sites are constructed of residues from both monomers.</text>
</comment>
<proteinExistence type="inferred from homology"/>
<dbReference type="InterPro" id="IPR022644">
    <property type="entry name" value="De-COase2_N"/>
</dbReference>
<dbReference type="PRINTS" id="PR01179">
    <property type="entry name" value="ODADCRBXLASE"/>
</dbReference>
<dbReference type="GeneID" id="25730923"/>
<comment type="cofactor">
    <cofactor evidence="1">
        <name>pyridoxal 5'-phosphate</name>
        <dbReference type="ChEBI" id="CHEBI:597326"/>
    </cofactor>
</comment>
<dbReference type="OrthoDB" id="5034579at2759"/>
<dbReference type="GO" id="GO:0033387">
    <property type="term" value="P:putrescine biosynthetic process from arginine, via ornithine"/>
    <property type="evidence" value="ECO:0007669"/>
    <property type="project" value="UniProtKB-UniPathway"/>
</dbReference>
<name>A0A0D2LS43_9CHLO</name>
<dbReference type="STRING" id="145388.A0A0D2LS43"/>
<dbReference type="PANTHER" id="PTHR11482">
    <property type="entry name" value="ARGININE/DIAMINOPIMELATE/ORNITHINE DECARBOXYLASE"/>
    <property type="match status" value="1"/>
</dbReference>
<feature type="domain" description="Orn/DAP/Arg decarboxylase 2 N-terminal" evidence="10">
    <location>
        <begin position="152"/>
        <end position="266"/>
    </location>
</feature>
<dbReference type="Proteomes" id="UP000054498">
    <property type="component" value="Unassembled WGS sequence"/>
</dbReference>
<dbReference type="InterPro" id="IPR022653">
    <property type="entry name" value="De-COase2_pyr-phos_BS"/>
</dbReference>
<dbReference type="GO" id="GO:0004586">
    <property type="term" value="F:ornithine decarboxylase activity"/>
    <property type="evidence" value="ECO:0007669"/>
    <property type="project" value="UniProtKB-EC"/>
</dbReference>
<evidence type="ECO:0000256" key="3">
    <source>
        <dbReference type="ARBA" id="ARBA00022898"/>
    </source>
</evidence>
<gene>
    <name evidence="11" type="ORF">MNEG_13459</name>
</gene>
<organism evidence="11 12">
    <name type="scientific">Monoraphidium neglectum</name>
    <dbReference type="NCBI Taxonomy" id="145388"/>
    <lineage>
        <taxon>Eukaryota</taxon>
        <taxon>Viridiplantae</taxon>
        <taxon>Chlorophyta</taxon>
        <taxon>core chlorophytes</taxon>
        <taxon>Chlorophyceae</taxon>
        <taxon>CS clade</taxon>
        <taxon>Sphaeropleales</taxon>
        <taxon>Selenastraceae</taxon>
        <taxon>Monoraphidium</taxon>
    </lineage>
</organism>
<dbReference type="KEGG" id="mng:MNEG_13459"/>
<dbReference type="PROSITE" id="PS00878">
    <property type="entry name" value="ODR_DC_2_1"/>
    <property type="match status" value="1"/>
</dbReference>
<keyword evidence="4 11" id="KW-0456">Lyase</keyword>
<keyword evidence="12" id="KW-1185">Reference proteome</keyword>
<comment type="similarity">
    <text evidence="2">Belongs to the Orn/Lys/Arg decarboxylase class-II family.</text>
</comment>
<dbReference type="InterPro" id="IPR029066">
    <property type="entry name" value="PLP-binding_barrel"/>
</dbReference>
<evidence type="ECO:0000256" key="9">
    <source>
        <dbReference type="SAM" id="MobiDB-lite"/>
    </source>
</evidence>
<dbReference type="RefSeq" id="XP_013893524.1">
    <property type="nucleotide sequence ID" value="XM_014038070.1"/>
</dbReference>
<sequence length="279" mass="28610">MASIGVLSPRPMGPAASLDVTALDSLCSGSLDELLAAHRAPARSSGTATSPLSPGHAAGRPRGDPDGEEDDGGVAGVDPVRAAKVRAATDFVKKSWQYKATGSVSAAAVLADLHVRRVPHGGPEGMKRVAAGLIKANALDDTTYVYDLGNTLRLFKAWRAAMPRVAPFYAVKCNPEPALLRLLAALGAGFDCASKAELEAVAALGVPQDRVIFAHPCKRPADLRFAAGAGVQLTTFDTEGELGKVAAMYPGVGLVLRVRCDDPDVSGAAAAAGAVCFAV</sequence>
<dbReference type="UniPathway" id="UPA00535">
    <property type="reaction ID" value="UER00288"/>
</dbReference>
<dbReference type="InterPro" id="IPR000183">
    <property type="entry name" value="Orn/DAP/Arg_de-COase"/>
</dbReference>
<dbReference type="EMBL" id="KK104056">
    <property type="protein sequence ID" value="KIY94504.1"/>
    <property type="molecule type" value="Genomic_DNA"/>
</dbReference>
<evidence type="ECO:0000313" key="12">
    <source>
        <dbReference type="Proteomes" id="UP000054498"/>
    </source>
</evidence>
<evidence type="ECO:0000259" key="10">
    <source>
        <dbReference type="Pfam" id="PF02784"/>
    </source>
</evidence>
<reference evidence="11 12" key="1">
    <citation type="journal article" date="2013" name="BMC Genomics">
        <title>Reconstruction of the lipid metabolism for the microalga Monoraphidium neglectum from its genome sequence reveals characteristics suitable for biofuel production.</title>
        <authorList>
            <person name="Bogen C."/>
            <person name="Al-Dilaimi A."/>
            <person name="Albersmeier A."/>
            <person name="Wichmann J."/>
            <person name="Grundmann M."/>
            <person name="Rupp O."/>
            <person name="Lauersen K.J."/>
            <person name="Blifernez-Klassen O."/>
            <person name="Kalinowski J."/>
            <person name="Goesmann A."/>
            <person name="Mussgnug J.H."/>
            <person name="Kruse O."/>
        </authorList>
    </citation>
    <scope>NUCLEOTIDE SEQUENCE [LARGE SCALE GENOMIC DNA]</scope>
    <source>
        <strain evidence="11 12">SAG 48.87</strain>
    </source>
</reference>
<protein>
    <recommendedName>
        <fullName evidence="6">ornithine decarboxylase</fullName>
        <ecNumber evidence="6">4.1.1.17</ecNumber>
    </recommendedName>
</protein>
<evidence type="ECO:0000256" key="5">
    <source>
        <dbReference type="ARBA" id="ARBA00034115"/>
    </source>
</evidence>
<evidence type="ECO:0000256" key="6">
    <source>
        <dbReference type="ARBA" id="ARBA00034138"/>
    </source>
</evidence>
<feature type="region of interest" description="Disordered" evidence="9">
    <location>
        <begin position="39"/>
        <end position="77"/>
    </location>
</feature>
<evidence type="ECO:0000313" key="11">
    <source>
        <dbReference type="EMBL" id="KIY94504.1"/>
    </source>
</evidence>
<evidence type="ECO:0000256" key="4">
    <source>
        <dbReference type="ARBA" id="ARBA00023239"/>
    </source>
</evidence>
<evidence type="ECO:0000256" key="1">
    <source>
        <dbReference type="ARBA" id="ARBA00001933"/>
    </source>
</evidence>
<dbReference type="EC" id="4.1.1.17" evidence="6"/>
<dbReference type="SUPFAM" id="SSF51419">
    <property type="entry name" value="PLP-binding barrel"/>
    <property type="match status" value="1"/>
</dbReference>